<feature type="non-terminal residue" evidence="5">
    <location>
        <position position="1"/>
    </location>
</feature>
<keyword evidence="2" id="KW-0862">Zinc</keyword>
<dbReference type="SUPFAM" id="SSF57850">
    <property type="entry name" value="RING/U-box"/>
    <property type="match status" value="1"/>
</dbReference>
<keyword evidence="1 3" id="KW-0479">Metal-binding</keyword>
<dbReference type="GO" id="GO:0008270">
    <property type="term" value="F:zinc ion binding"/>
    <property type="evidence" value="ECO:0007669"/>
    <property type="project" value="UniProtKB-KW"/>
</dbReference>
<name>A0A6G0YC99_APHCR</name>
<dbReference type="PROSITE" id="PS50089">
    <property type="entry name" value="ZF_RING_2"/>
    <property type="match status" value="1"/>
</dbReference>
<sequence>HFKKIKITKKLSHKIEEHLFQKLAPNLLPDNMLCRICYKEEIEIAIVPCGHAIACIECALALDYCSMCRMSYSRLIRIHLCMNKENDESLKLQPCSSKLSSDDELKAKLCKVCLKEEMSAVFLPCRHVYTCVKCAEEMNLCLPIK</sequence>
<evidence type="ECO:0000256" key="2">
    <source>
        <dbReference type="ARBA" id="ARBA00022833"/>
    </source>
</evidence>
<evidence type="ECO:0000259" key="4">
    <source>
        <dbReference type="PROSITE" id="PS50089"/>
    </source>
</evidence>
<feature type="domain" description="RING-type" evidence="4">
    <location>
        <begin position="34"/>
        <end position="69"/>
    </location>
</feature>
<dbReference type="InterPro" id="IPR051728">
    <property type="entry name" value="RING-FYVE_E3_ubiquitin-ligase"/>
</dbReference>
<dbReference type="AlphaFoldDB" id="A0A6G0YC99"/>
<organism evidence="5 6">
    <name type="scientific">Aphis craccivora</name>
    <name type="common">Cowpea aphid</name>
    <dbReference type="NCBI Taxonomy" id="307492"/>
    <lineage>
        <taxon>Eukaryota</taxon>
        <taxon>Metazoa</taxon>
        <taxon>Ecdysozoa</taxon>
        <taxon>Arthropoda</taxon>
        <taxon>Hexapoda</taxon>
        <taxon>Insecta</taxon>
        <taxon>Pterygota</taxon>
        <taxon>Neoptera</taxon>
        <taxon>Paraneoptera</taxon>
        <taxon>Hemiptera</taxon>
        <taxon>Sternorrhyncha</taxon>
        <taxon>Aphidomorpha</taxon>
        <taxon>Aphidoidea</taxon>
        <taxon>Aphididae</taxon>
        <taxon>Aphidini</taxon>
        <taxon>Aphis</taxon>
        <taxon>Aphis</taxon>
    </lineage>
</organism>
<accession>A0A6G0YC99</accession>
<dbReference type="SMART" id="SM00184">
    <property type="entry name" value="RING"/>
    <property type="match status" value="2"/>
</dbReference>
<evidence type="ECO:0000256" key="3">
    <source>
        <dbReference type="PROSITE-ProRule" id="PRU00175"/>
    </source>
</evidence>
<reference evidence="5 6" key="1">
    <citation type="submission" date="2019-08" db="EMBL/GenBank/DDBJ databases">
        <title>Whole genome of Aphis craccivora.</title>
        <authorList>
            <person name="Voronova N.V."/>
            <person name="Shulinski R.S."/>
            <person name="Bandarenka Y.V."/>
            <person name="Zhorov D.G."/>
            <person name="Warner D."/>
        </authorList>
    </citation>
    <scope>NUCLEOTIDE SEQUENCE [LARGE SCALE GENOMIC DNA]</scope>
    <source>
        <strain evidence="5">180601</strain>
        <tissue evidence="5">Whole Body</tissue>
    </source>
</reference>
<evidence type="ECO:0000313" key="6">
    <source>
        <dbReference type="Proteomes" id="UP000478052"/>
    </source>
</evidence>
<proteinExistence type="predicted"/>
<dbReference type="Gene3D" id="3.30.40.10">
    <property type="entry name" value="Zinc/RING finger domain, C3HC4 (zinc finger)"/>
    <property type="match status" value="1"/>
</dbReference>
<protein>
    <submittedName>
        <fullName evidence="5">Death-associated inhibitor of apoptosis 1-like</fullName>
    </submittedName>
</protein>
<dbReference type="PANTHER" id="PTHR14879:SF5">
    <property type="entry name" value="RING-TYPE DOMAIN-CONTAINING PROTEIN"/>
    <property type="match status" value="1"/>
</dbReference>
<dbReference type="Gene3D" id="1.10.533.10">
    <property type="entry name" value="Death Domain, Fas"/>
    <property type="match status" value="1"/>
</dbReference>
<dbReference type="OrthoDB" id="6624397at2759"/>
<comment type="caution">
    <text evidence="5">The sequence shown here is derived from an EMBL/GenBank/DDBJ whole genome shotgun (WGS) entry which is preliminary data.</text>
</comment>
<dbReference type="Gene3D" id="1.10.1170.10">
    <property type="entry name" value="Inhibitor Of Apoptosis Protein (2mihbC-IAP-1), Chain A"/>
    <property type="match status" value="1"/>
</dbReference>
<dbReference type="InterPro" id="IPR001841">
    <property type="entry name" value="Znf_RING"/>
</dbReference>
<dbReference type="InterPro" id="IPR013083">
    <property type="entry name" value="Znf_RING/FYVE/PHD"/>
</dbReference>
<dbReference type="Proteomes" id="UP000478052">
    <property type="component" value="Unassembled WGS sequence"/>
</dbReference>
<dbReference type="EMBL" id="VUJU01004870">
    <property type="protein sequence ID" value="KAF0752985.1"/>
    <property type="molecule type" value="Genomic_DNA"/>
</dbReference>
<keyword evidence="1 3" id="KW-0863">Zinc-finger</keyword>
<dbReference type="PANTHER" id="PTHR14879">
    <property type="entry name" value="CASPASE REGULATOR, RING FINGER DOMAIN-CONTAINING"/>
    <property type="match status" value="1"/>
</dbReference>
<evidence type="ECO:0000256" key="1">
    <source>
        <dbReference type="ARBA" id="ARBA00022771"/>
    </source>
</evidence>
<gene>
    <name evidence="5" type="ORF">FWK35_00013747</name>
</gene>
<evidence type="ECO:0000313" key="5">
    <source>
        <dbReference type="EMBL" id="KAF0752985.1"/>
    </source>
</evidence>
<dbReference type="Pfam" id="PF13920">
    <property type="entry name" value="zf-C3HC4_3"/>
    <property type="match status" value="2"/>
</dbReference>
<keyword evidence="6" id="KW-1185">Reference proteome</keyword>
<dbReference type="InterPro" id="IPR011029">
    <property type="entry name" value="DEATH-like_dom_sf"/>
</dbReference>